<name>A0A5C5PUL9_9PSED</name>
<proteinExistence type="predicted"/>
<reference evidence="1 2" key="1">
    <citation type="submission" date="2019-06" db="EMBL/GenBank/DDBJ databases">
        <title>Pseudomonas bimorpha sp. nov. isolated from bovine raw milk and skim milk concentrate.</title>
        <authorList>
            <person name="Hofmann K."/>
            <person name="Huptas C."/>
            <person name="Doll E."/>
            <person name="Scherer S."/>
            <person name="Wenning M."/>
        </authorList>
    </citation>
    <scope>NUCLEOTIDE SEQUENCE [LARGE SCALE GENOMIC DNA]</scope>
    <source>
        <strain evidence="1 2">DSM 108990</strain>
    </source>
</reference>
<accession>A0A5C5PUL9</accession>
<dbReference type="OrthoDB" id="6193567at2"/>
<dbReference type="EMBL" id="VFIP01000038">
    <property type="protein sequence ID" value="TWR86952.1"/>
    <property type="molecule type" value="Genomic_DNA"/>
</dbReference>
<dbReference type="AlphaFoldDB" id="A0A5C5PUL9"/>
<protein>
    <submittedName>
        <fullName evidence="1">Uncharacterized protein</fullName>
    </submittedName>
</protein>
<comment type="caution">
    <text evidence="1">The sequence shown here is derived from an EMBL/GenBank/DDBJ whole genome shotgun (WGS) entry which is preliminary data.</text>
</comment>
<organism evidence="1 2">
    <name type="scientific">Pseudomonas saxonica</name>
    <dbReference type="NCBI Taxonomy" id="2600598"/>
    <lineage>
        <taxon>Bacteria</taxon>
        <taxon>Pseudomonadati</taxon>
        <taxon>Pseudomonadota</taxon>
        <taxon>Gammaproteobacteria</taxon>
        <taxon>Pseudomonadales</taxon>
        <taxon>Pseudomonadaceae</taxon>
        <taxon>Pseudomonas</taxon>
    </lineage>
</organism>
<dbReference type="Proteomes" id="UP000317901">
    <property type="component" value="Unassembled WGS sequence"/>
</dbReference>
<evidence type="ECO:0000313" key="1">
    <source>
        <dbReference type="EMBL" id="TWR86952.1"/>
    </source>
</evidence>
<gene>
    <name evidence="1" type="ORF">FJD37_17325</name>
</gene>
<dbReference type="RefSeq" id="WP_146426769.1">
    <property type="nucleotide sequence ID" value="NZ_VFIP01000038.1"/>
</dbReference>
<evidence type="ECO:0000313" key="2">
    <source>
        <dbReference type="Proteomes" id="UP000317901"/>
    </source>
</evidence>
<sequence length="141" mass="15839">MRWMFLLLVVLNVFYYVWHQQEAPVKVKEVGSLSVPTNGKRTIQLLNEVPPMLPLSGAMKASDVEELCTYLAGINDGEQLQGLELKLESLDIKLVPATSANAELAEFHHRIAQENQVQASEELLQGLANEFKGLKYKKSRC</sequence>